<dbReference type="GO" id="GO:0046983">
    <property type="term" value="F:protein dimerization activity"/>
    <property type="evidence" value="ECO:0007669"/>
    <property type="project" value="InterPro"/>
</dbReference>
<evidence type="ECO:0000259" key="1">
    <source>
        <dbReference type="Pfam" id="PF05699"/>
    </source>
</evidence>
<protein>
    <recommendedName>
        <fullName evidence="1">HAT C-terminal dimerisation domain-containing protein</fullName>
    </recommendedName>
</protein>
<evidence type="ECO:0000313" key="2">
    <source>
        <dbReference type="EMBL" id="OQR82422.1"/>
    </source>
</evidence>
<feature type="domain" description="HAT C-terminal dimerisation" evidence="1">
    <location>
        <begin position="14"/>
        <end position="72"/>
    </location>
</feature>
<dbReference type="InterPro" id="IPR008906">
    <property type="entry name" value="HATC_C_dom"/>
</dbReference>
<proteinExistence type="predicted"/>
<dbReference type="Pfam" id="PF05699">
    <property type="entry name" value="Dimer_Tnp_hAT"/>
    <property type="match status" value="1"/>
</dbReference>
<dbReference type="SUPFAM" id="SSF53098">
    <property type="entry name" value="Ribonuclease H-like"/>
    <property type="match status" value="1"/>
</dbReference>
<dbReference type="EMBL" id="JNBR01002457">
    <property type="protein sequence ID" value="OQR82422.1"/>
    <property type="molecule type" value="Genomic_DNA"/>
</dbReference>
<comment type="caution">
    <text evidence="2">The sequence shown here is derived from an EMBL/GenBank/DDBJ whole genome shotgun (WGS) entry which is preliminary data.</text>
</comment>
<sequence length="73" mass="8264">MVYAPTAHDGGTSEIDRFLLEPTQDLSMDVVEWWKLYGGKYPHLRRVALDYLPIPGLSVPSERANSTAKQVYI</sequence>
<dbReference type="Proteomes" id="UP000243579">
    <property type="component" value="Unassembled WGS sequence"/>
</dbReference>
<keyword evidence="3" id="KW-1185">Reference proteome</keyword>
<reference evidence="2 3" key="1">
    <citation type="journal article" date="2014" name="Genome Biol. Evol.">
        <title>The secreted proteins of Achlya hypogyna and Thraustotheca clavata identify the ancestral oomycete secretome and reveal gene acquisitions by horizontal gene transfer.</title>
        <authorList>
            <person name="Misner I."/>
            <person name="Blouin N."/>
            <person name="Leonard G."/>
            <person name="Richards T.A."/>
            <person name="Lane C.E."/>
        </authorList>
    </citation>
    <scope>NUCLEOTIDE SEQUENCE [LARGE SCALE GENOMIC DNA]</scope>
    <source>
        <strain evidence="2 3">ATCC 48635</strain>
    </source>
</reference>
<dbReference type="AlphaFoldDB" id="A0A1V9Y9L3"/>
<name>A0A1V9Y9L3_ACHHY</name>
<dbReference type="OrthoDB" id="1715602at2759"/>
<evidence type="ECO:0000313" key="3">
    <source>
        <dbReference type="Proteomes" id="UP000243579"/>
    </source>
</evidence>
<gene>
    <name evidence="2" type="ORF">ACHHYP_16071</name>
</gene>
<accession>A0A1V9Y9L3</accession>
<dbReference type="InterPro" id="IPR012337">
    <property type="entry name" value="RNaseH-like_sf"/>
</dbReference>
<organism evidence="2 3">
    <name type="scientific">Achlya hypogyna</name>
    <name type="common">Oomycete</name>
    <name type="synonym">Protoachlya hypogyna</name>
    <dbReference type="NCBI Taxonomy" id="1202772"/>
    <lineage>
        <taxon>Eukaryota</taxon>
        <taxon>Sar</taxon>
        <taxon>Stramenopiles</taxon>
        <taxon>Oomycota</taxon>
        <taxon>Saprolegniomycetes</taxon>
        <taxon>Saprolegniales</taxon>
        <taxon>Achlyaceae</taxon>
        <taxon>Achlya</taxon>
    </lineage>
</organism>